<dbReference type="PANTHER" id="PTHR31054">
    <property type="entry name" value="ZYGOTE ARREST PROTEIN 1-LIKE ISOFORM X1"/>
    <property type="match status" value="1"/>
</dbReference>
<accession>Q1PSA1</accession>
<protein>
    <submittedName>
        <fullName evidence="1">Zygote arrest 1 truncated variant 5</fullName>
    </submittedName>
</protein>
<dbReference type="InterPro" id="IPR026775">
    <property type="entry name" value="Zar1"/>
</dbReference>
<dbReference type="EMBL" id="DQ231455">
    <property type="protein sequence ID" value="ABC41754.1"/>
    <property type="molecule type" value="Genomic_DNA"/>
</dbReference>
<reference evidence="1" key="1">
    <citation type="journal article" date="2006" name="Reprod. Biol. Endocrinol.">
        <title>Zygote arrest 1 gene in pig, cattle and human: evidence of different transcript variants in male and female germ cells.</title>
        <authorList>
            <person name="Uzbekova S."/>
            <person name="Roy-Sabau M."/>
            <person name="Dalbies-Tran R."/>
            <person name="Perreau C."/>
            <person name="Papillier P."/>
            <person name="Mompart F."/>
            <person name="Thelie A."/>
            <person name="Pennetier S."/>
            <person name="Cognie J."/>
            <person name="Cadoret V."/>
            <person name="Royere D."/>
            <person name="Monget P."/>
            <person name="Mermillod P."/>
        </authorList>
    </citation>
    <scope>NUCLEOTIDE SEQUENCE</scope>
</reference>
<organism evidence="1">
    <name type="scientific">Bos taurus</name>
    <name type="common">Bovine</name>
    <dbReference type="NCBI Taxonomy" id="9913"/>
    <lineage>
        <taxon>Eukaryota</taxon>
        <taxon>Metazoa</taxon>
        <taxon>Chordata</taxon>
        <taxon>Craniata</taxon>
        <taxon>Vertebrata</taxon>
        <taxon>Euteleostomi</taxon>
        <taxon>Mammalia</taxon>
        <taxon>Eutheria</taxon>
        <taxon>Laurasiatheria</taxon>
        <taxon>Artiodactyla</taxon>
        <taxon>Ruminantia</taxon>
        <taxon>Pecora</taxon>
        <taxon>Bovidae</taxon>
        <taxon>Bovinae</taxon>
        <taxon>Bos</taxon>
    </lineage>
</organism>
<evidence type="ECO:0000313" key="2">
    <source>
        <dbReference type="VGNC" id="VGNC:37051"/>
    </source>
</evidence>
<proteinExistence type="predicted"/>
<sequence>MAALGDVVLDGYLYPACALYSYRCLYPAAAAAKGKSGADEGGWRPRGGGYPPEYVHSYQRAQLMALLSQVGPRPASTRDAAVQVNPFRDVSVQCSLGRRTLGHRARSRTARRAAPRGACVSCAPWLCTRP</sequence>
<gene>
    <name evidence="1 2" type="primary">ZAR1</name>
</gene>
<dbReference type="HOGENOM" id="CLU_1937350_0_0_1"/>
<dbReference type="OrthoDB" id="9885288at2759"/>
<evidence type="ECO:0000313" key="1">
    <source>
        <dbReference type="EMBL" id="ABC41754.1"/>
    </source>
</evidence>
<dbReference type="VGNC" id="VGNC:37051">
    <property type="gene designation" value="ZAR1"/>
</dbReference>
<dbReference type="AlphaFoldDB" id="Q1PSA1"/>
<name>Q1PSA1_BOVIN</name>
<dbReference type="PANTHER" id="PTHR31054:SF6">
    <property type="entry name" value="ZYGOTE ARREST PROTEIN 1"/>
    <property type="match status" value="1"/>
</dbReference>